<name>A0A8J7KZA2_9ACTN</name>
<dbReference type="EMBL" id="JADOUF010000001">
    <property type="protein sequence ID" value="MBG6140582.1"/>
    <property type="molecule type" value="Genomic_DNA"/>
</dbReference>
<proteinExistence type="predicted"/>
<keyword evidence="3" id="KW-1185">Reference proteome</keyword>
<protein>
    <submittedName>
        <fullName evidence="2">Uncharacterized protein</fullName>
    </submittedName>
</protein>
<sequence length="324" mass="35107">MRPDEGDGGPVRPKLFDGESELKTSPEGLTDYAGNIFKIFMNFSTESVKAFAHLPMVQSKALVAFRGEAGTFAEGKMANQMMHKRVLEFQRFFADVGVGLEAIAFASQAVGDAYGGTDSDNAATLGDISFAFGDRGATQPKGFKDDMFSKDYKTIEDQRAAAMASGGTYTAAMGGLYGDFKGSQASDPHAPETYRYPDGSYVLVQTTRTQTPYGYVDTTTRTVYDKDNKQLASQSSQDFHGDNTVTTKQGAVTETTVTHTNPDGSVTYTTTHEVNGQQSAPRTTTVYPNQHNDAAGSQGPVEVQEKVLDSHGDDYHERLYGKSY</sequence>
<organism evidence="2 3">
    <name type="scientific">Longispora fulva</name>
    <dbReference type="NCBI Taxonomy" id="619741"/>
    <lineage>
        <taxon>Bacteria</taxon>
        <taxon>Bacillati</taxon>
        <taxon>Actinomycetota</taxon>
        <taxon>Actinomycetes</taxon>
        <taxon>Micromonosporales</taxon>
        <taxon>Micromonosporaceae</taxon>
        <taxon>Longispora</taxon>
    </lineage>
</organism>
<gene>
    <name evidence="2" type="ORF">IW245_006776</name>
</gene>
<feature type="compositionally biased region" description="Polar residues" evidence="1">
    <location>
        <begin position="273"/>
        <end position="292"/>
    </location>
</feature>
<evidence type="ECO:0000313" key="2">
    <source>
        <dbReference type="EMBL" id="MBG6140582.1"/>
    </source>
</evidence>
<evidence type="ECO:0000256" key="1">
    <source>
        <dbReference type="SAM" id="MobiDB-lite"/>
    </source>
</evidence>
<dbReference type="RefSeq" id="WP_197007114.1">
    <property type="nucleotide sequence ID" value="NZ_BONS01000005.1"/>
</dbReference>
<feature type="region of interest" description="Disordered" evidence="1">
    <location>
        <begin position="273"/>
        <end position="299"/>
    </location>
</feature>
<comment type="caution">
    <text evidence="2">The sequence shown here is derived from an EMBL/GenBank/DDBJ whole genome shotgun (WGS) entry which is preliminary data.</text>
</comment>
<accession>A0A8J7KZA2</accession>
<dbReference type="AlphaFoldDB" id="A0A8J7KZA2"/>
<reference evidence="2" key="1">
    <citation type="submission" date="2020-11" db="EMBL/GenBank/DDBJ databases">
        <title>Sequencing the genomes of 1000 actinobacteria strains.</title>
        <authorList>
            <person name="Klenk H.-P."/>
        </authorList>
    </citation>
    <scope>NUCLEOTIDE SEQUENCE</scope>
    <source>
        <strain evidence="2">DSM 45356</strain>
    </source>
</reference>
<dbReference type="Proteomes" id="UP000622552">
    <property type="component" value="Unassembled WGS sequence"/>
</dbReference>
<feature type="region of interest" description="Disordered" evidence="1">
    <location>
        <begin position="1"/>
        <end position="23"/>
    </location>
</feature>
<feature type="compositionally biased region" description="Basic and acidic residues" evidence="1">
    <location>
        <begin position="14"/>
        <end position="23"/>
    </location>
</feature>
<evidence type="ECO:0000313" key="3">
    <source>
        <dbReference type="Proteomes" id="UP000622552"/>
    </source>
</evidence>